<name>A0ABV7LWY9_9GAMM</name>
<dbReference type="RefSeq" id="WP_083933055.1">
    <property type="nucleotide sequence ID" value="NZ_BMXD01000011.1"/>
</dbReference>
<feature type="domain" description="DUF306" evidence="1">
    <location>
        <begin position="46"/>
        <end position="152"/>
    </location>
</feature>
<gene>
    <name evidence="2" type="ORF">ACFOEI_03500</name>
</gene>
<dbReference type="Proteomes" id="UP001595640">
    <property type="component" value="Unassembled WGS sequence"/>
</dbReference>
<protein>
    <submittedName>
        <fullName evidence="2">META domain-containing protein</fullName>
    </submittedName>
</protein>
<dbReference type="InterPro" id="IPR005184">
    <property type="entry name" value="DUF306_Meta_HslJ"/>
</dbReference>
<keyword evidence="3" id="KW-1185">Reference proteome</keyword>
<dbReference type="InterPro" id="IPR053147">
    <property type="entry name" value="Hsp_HslJ-like"/>
</dbReference>
<dbReference type="Pfam" id="PF03724">
    <property type="entry name" value="META"/>
    <property type="match status" value="1"/>
</dbReference>
<dbReference type="InterPro" id="IPR038670">
    <property type="entry name" value="HslJ-like_sf"/>
</dbReference>
<evidence type="ECO:0000259" key="1">
    <source>
        <dbReference type="Pfam" id="PF03724"/>
    </source>
</evidence>
<dbReference type="PANTHER" id="PTHR35535">
    <property type="entry name" value="HEAT SHOCK PROTEIN HSLJ"/>
    <property type="match status" value="1"/>
</dbReference>
<dbReference type="Gene3D" id="2.40.128.270">
    <property type="match status" value="1"/>
</dbReference>
<evidence type="ECO:0000313" key="3">
    <source>
        <dbReference type="Proteomes" id="UP001595640"/>
    </source>
</evidence>
<proteinExistence type="predicted"/>
<accession>A0ABV7LWY9</accession>
<dbReference type="EMBL" id="JBHRUH010000006">
    <property type="protein sequence ID" value="MFC3291136.1"/>
    <property type="molecule type" value="Genomic_DNA"/>
</dbReference>
<reference evidence="3" key="1">
    <citation type="journal article" date="2019" name="Int. J. Syst. Evol. Microbiol.">
        <title>The Global Catalogue of Microorganisms (GCM) 10K type strain sequencing project: providing services to taxonomists for standard genome sequencing and annotation.</title>
        <authorList>
            <consortium name="The Broad Institute Genomics Platform"/>
            <consortium name="The Broad Institute Genome Sequencing Center for Infectious Disease"/>
            <person name="Wu L."/>
            <person name="Ma J."/>
        </authorList>
    </citation>
    <scope>NUCLEOTIDE SEQUENCE [LARGE SCALE GENOMIC DNA]</scope>
    <source>
        <strain evidence="3">KCTC 12847</strain>
    </source>
</reference>
<dbReference type="PANTHER" id="PTHR35535:SF2">
    <property type="entry name" value="DUF306 DOMAIN-CONTAINING PROTEIN"/>
    <property type="match status" value="1"/>
</dbReference>
<organism evidence="2 3">
    <name type="scientific">Modicisalibacter luteus</name>
    <dbReference type="NCBI Taxonomy" id="453962"/>
    <lineage>
        <taxon>Bacteria</taxon>
        <taxon>Pseudomonadati</taxon>
        <taxon>Pseudomonadota</taxon>
        <taxon>Gammaproteobacteria</taxon>
        <taxon>Oceanospirillales</taxon>
        <taxon>Halomonadaceae</taxon>
        <taxon>Modicisalibacter</taxon>
    </lineage>
</organism>
<sequence length="159" mass="17334">MKGKNIRYVSGRGRNWLAGLFVSVLAGCGSSQPVMEEAPAALVADSPLVGVRWELTLIGTDEWWKGERKAYFSLLPKGKILQLVGSDGCNTLQGEATLGHERRLVVSDLATTRMACPGLPQSPQVAELLSQAYRYLLDHDRLVLMGRDGHVLGGFKRQG</sequence>
<comment type="caution">
    <text evidence="2">The sequence shown here is derived from an EMBL/GenBank/DDBJ whole genome shotgun (WGS) entry which is preliminary data.</text>
</comment>
<evidence type="ECO:0000313" key="2">
    <source>
        <dbReference type="EMBL" id="MFC3291136.1"/>
    </source>
</evidence>
<dbReference type="PROSITE" id="PS51257">
    <property type="entry name" value="PROKAR_LIPOPROTEIN"/>
    <property type="match status" value="1"/>
</dbReference>